<evidence type="ECO:0000256" key="1">
    <source>
        <dbReference type="SAM" id="MobiDB-lite"/>
    </source>
</evidence>
<dbReference type="Pfam" id="PF20149">
    <property type="entry name" value="DUF6532"/>
    <property type="match status" value="1"/>
</dbReference>
<dbReference type="AlphaFoldDB" id="A0A9P7E3F6"/>
<name>A0A9P7E3F6_9AGAM</name>
<comment type="caution">
    <text evidence="3">The sequence shown here is derived from an EMBL/GenBank/DDBJ whole genome shotgun (WGS) entry which is preliminary data.</text>
</comment>
<gene>
    <name evidence="3" type="ORF">HD556DRAFT_1435720</name>
</gene>
<feature type="region of interest" description="Disordered" evidence="1">
    <location>
        <begin position="106"/>
        <end position="152"/>
    </location>
</feature>
<dbReference type="InterPro" id="IPR045341">
    <property type="entry name" value="DUF6532"/>
</dbReference>
<sequence length="461" mass="52344">MSRFQPDDSERHGNHEAGVIYPFQPPSFGSHPQTLNREVEQARNTLQAVTQQQLLNSESVDNTNNLDSLIRTFSNDVESCRVHQNVTVVHPIKRDLMTHGIFASLGRSSHNDSQPAPADQESPLYDINPWPGPHTGDPNPNPHADSFYSEPLPPLRFDQANLPANSVPAVNWVEGLFDHLPSEPQASYQEAGPSRSVPNPNIPQRLTFDDEIAHTRLLITRASSRLVQRNKPYEKTRPLMGPPRRNPNHWESDVLEVMKYSIFNGVFLPKPHELVEMARQSLDLSSDNGVQWAMTEEGHAGVMKISEVLGNIRDSIKELTRAWVIPGYQIPLYTQTAPMIQLFVEELVKEYKYLKGAINVQGTMVILPFGHQAIISFIKHLLFHDRQYWRYISPTKNLGPLLAYTSTLHTWALDEISTGRFFPIEFDVIAKQSTYNAFVQLFETLTDEERHALNTYIMAQA</sequence>
<dbReference type="GeneID" id="64599235"/>
<dbReference type="RefSeq" id="XP_041167659.1">
    <property type="nucleotide sequence ID" value="XM_041305471.1"/>
</dbReference>
<protein>
    <recommendedName>
        <fullName evidence="2">DUF6532 domain-containing protein</fullName>
    </recommendedName>
</protein>
<evidence type="ECO:0000313" key="4">
    <source>
        <dbReference type="Proteomes" id="UP000719766"/>
    </source>
</evidence>
<accession>A0A9P7E3F6</accession>
<keyword evidence="4" id="KW-1185">Reference proteome</keyword>
<feature type="domain" description="DUF6532" evidence="2">
    <location>
        <begin position="262"/>
        <end position="444"/>
    </location>
</feature>
<dbReference type="EMBL" id="JABBWE010000001">
    <property type="protein sequence ID" value="KAG1809994.1"/>
    <property type="molecule type" value="Genomic_DNA"/>
</dbReference>
<dbReference type="OrthoDB" id="2682695at2759"/>
<organism evidence="3 4">
    <name type="scientific">Suillus plorans</name>
    <dbReference type="NCBI Taxonomy" id="116603"/>
    <lineage>
        <taxon>Eukaryota</taxon>
        <taxon>Fungi</taxon>
        <taxon>Dikarya</taxon>
        <taxon>Basidiomycota</taxon>
        <taxon>Agaricomycotina</taxon>
        <taxon>Agaricomycetes</taxon>
        <taxon>Agaricomycetidae</taxon>
        <taxon>Boletales</taxon>
        <taxon>Suillineae</taxon>
        <taxon>Suillaceae</taxon>
        <taxon>Suillus</taxon>
    </lineage>
</organism>
<evidence type="ECO:0000313" key="3">
    <source>
        <dbReference type="EMBL" id="KAG1809994.1"/>
    </source>
</evidence>
<dbReference type="Proteomes" id="UP000719766">
    <property type="component" value="Unassembled WGS sequence"/>
</dbReference>
<reference evidence="3" key="1">
    <citation type="journal article" date="2020" name="New Phytol.">
        <title>Comparative genomics reveals dynamic genome evolution in host specialist ectomycorrhizal fungi.</title>
        <authorList>
            <person name="Lofgren L.A."/>
            <person name="Nguyen N.H."/>
            <person name="Vilgalys R."/>
            <person name="Ruytinx J."/>
            <person name="Liao H.L."/>
            <person name="Branco S."/>
            <person name="Kuo A."/>
            <person name="LaButti K."/>
            <person name="Lipzen A."/>
            <person name="Andreopoulos W."/>
            <person name="Pangilinan J."/>
            <person name="Riley R."/>
            <person name="Hundley H."/>
            <person name="Na H."/>
            <person name="Barry K."/>
            <person name="Grigoriev I.V."/>
            <person name="Stajich J.E."/>
            <person name="Kennedy P.G."/>
        </authorList>
    </citation>
    <scope>NUCLEOTIDE SEQUENCE</scope>
    <source>
        <strain evidence="3">S12</strain>
    </source>
</reference>
<proteinExistence type="predicted"/>
<evidence type="ECO:0000259" key="2">
    <source>
        <dbReference type="Pfam" id="PF20149"/>
    </source>
</evidence>